<evidence type="ECO:0000313" key="7">
    <source>
        <dbReference type="EMBL" id="PIE35102.1"/>
    </source>
</evidence>
<dbReference type="EMBL" id="PDSK01000063">
    <property type="protein sequence ID" value="PIE35102.1"/>
    <property type="molecule type" value="Genomic_DNA"/>
</dbReference>
<evidence type="ECO:0000256" key="2">
    <source>
        <dbReference type="ARBA" id="ARBA00022692"/>
    </source>
</evidence>
<comment type="subcellular location">
    <subcellularLocation>
        <location evidence="5">Cell membrane</location>
        <topology evidence="5">Multi-pass membrane protein</topology>
    </subcellularLocation>
    <subcellularLocation>
        <location evidence="1">Membrane</location>
        <topology evidence="1">Multi-pass membrane protein</topology>
    </subcellularLocation>
</comment>
<keyword evidence="5" id="KW-1003">Cell membrane</keyword>
<gene>
    <name evidence="5 7" type="primary">tatC</name>
    <name evidence="7" type="ORF">CSA56_05525</name>
</gene>
<dbReference type="GO" id="GO:0065002">
    <property type="term" value="P:intracellular protein transmembrane transport"/>
    <property type="evidence" value="ECO:0007669"/>
    <property type="project" value="TreeGrafter"/>
</dbReference>
<comment type="caution">
    <text evidence="7">The sequence shown here is derived from an EMBL/GenBank/DDBJ whole genome shotgun (WGS) entry which is preliminary data.</text>
</comment>
<dbReference type="PANTHER" id="PTHR30371:SF0">
    <property type="entry name" value="SEC-INDEPENDENT PROTEIN TRANSLOCASE PROTEIN TATC, CHLOROPLASTIC-RELATED"/>
    <property type="match status" value="1"/>
</dbReference>
<dbReference type="AlphaFoldDB" id="A0A2G6KJ98"/>
<feature type="transmembrane region" description="Helical" evidence="5">
    <location>
        <begin position="193"/>
        <end position="215"/>
    </location>
</feature>
<sequence>MGFTRRSRDRMKSGGDPQEPRRFQGIRVKYMKLKWLEDSDEKNLSFTGHLEELRRRIVIVLVTIGGCFAALYPLSENLLVLIRAPMLEEQLYMLAPTEAFVVHLKLAIFGAIIIAMPMILYQAWAFVAPGLYTNEKKYAFPFVIVATISFLLGGLFAYKLILPFGLQFLLGFGGTLIQPVISVSNYVSFITKMILVFGTIFELPVIVVFLSKLGIVSPAIMRTYRKYAIIGAFVVGAILTPPDVFTQALMAGPLIILYEISIWVCILVTRNQSSLDEEAENGND</sequence>
<dbReference type="GO" id="GO:0033281">
    <property type="term" value="C:TAT protein transport complex"/>
    <property type="evidence" value="ECO:0007669"/>
    <property type="project" value="UniProtKB-UniRule"/>
</dbReference>
<keyword evidence="2 5" id="KW-0812">Transmembrane</keyword>
<organism evidence="7 8">
    <name type="scientific">candidate division KSB3 bacterium</name>
    <dbReference type="NCBI Taxonomy" id="2044937"/>
    <lineage>
        <taxon>Bacteria</taxon>
        <taxon>candidate division KSB3</taxon>
    </lineage>
</organism>
<feature type="transmembrane region" description="Helical" evidence="5">
    <location>
        <begin position="102"/>
        <end position="127"/>
    </location>
</feature>
<accession>A0A2G6KJ98</accession>
<keyword evidence="3 5" id="KW-1133">Transmembrane helix</keyword>
<dbReference type="GO" id="GO:0043953">
    <property type="term" value="P:protein transport by the Tat complex"/>
    <property type="evidence" value="ECO:0007669"/>
    <property type="project" value="UniProtKB-UniRule"/>
</dbReference>
<evidence type="ECO:0000256" key="5">
    <source>
        <dbReference type="HAMAP-Rule" id="MF_00902"/>
    </source>
</evidence>
<protein>
    <recommendedName>
        <fullName evidence="5">Sec-independent protein translocase protein TatC</fullName>
    </recommendedName>
</protein>
<reference evidence="7 8" key="1">
    <citation type="submission" date="2017-10" db="EMBL/GenBank/DDBJ databases">
        <title>Novel microbial diversity and functional potential in the marine mammal oral microbiome.</title>
        <authorList>
            <person name="Dudek N.K."/>
            <person name="Sun C.L."/>
            <person name="Burstein D."/>
            <person name="Kantor R.S."/>
            <person name="Aliaga Goltsman D.S."/>
            <person name="Bik E.M."/>
            <person name="Thomas B.C."/>
            <person name="Banfield J.F."/>
            <person name="Relman D.A."/>
        </authorList>
    </citation>
    <scope>NUCLEOTIDE SEQUENCE [LARGE SCALE GENOMIC DNA]</scope>
    <source>
        <strain evidence="7">DOLJORAL78_47_16</strain>
    </source>
</reference>
<dbReference type="Pfam" id="PF00902">
    <property type="entry name" value="TatC"/>
    <property type="match status" value="1"/>
</dbReference>
<evidence type="ECO:0000256" key="3">
    <source>
        <dbReference type="ARBA" id="ARBA00022989"/>
    </source>
</evidence>
<feature type="compositionally biased region" description="Basic and acidic residues" evidence="6">
    <location>
        <begin position="10"/>
        <end position="21"/>
    </location>
</feature>
<dbReference type="Proteomes" id="UP000230821">
    <property type="component" value="Unassembled WGS sequence"/>
</dbReference>
<keyword evidence="5" id="KW-0813">Transport</keyword>
<dbReference type="HAMAP" id="MF_00902">
    <property type="entry name" value="TatC"/>
    <property type="match status" value="1"/>
</dbReference>
<dbReference type="GO" id="GO:0009977">
    <property type="term" value="F:proton motive force dependent protein transmembrane transporter activity"/>
    <property type="evidence" value="ECO:0007669"/>
    <property type="project" value="TreeGrafter"/>
</dbReference>
<feature type="transmembrane region" description="Helical" evidence="5">
    <location>
        <begin position="139"/>
        <end position="161"/>
    </location>
</feature>
<feature type="transmembrane region" description="Helical" evidence="5">
    <location>
        <begin position="251"/>
        <end position="269"/>
    </location>
</feature>
<evidence type="ECO:0000256" key="4">
    <source>
        <dbReference type="ARBA" id="ARBA00023136"/>
    </source>
</evidence>
<evidence type="ECO:0000313" key="8">
    <source>
        <dbReference type="Proteomes" id="UP000230821"/>
    </source>
</evidence>
<evidence type="ECO:0000256" key="1">
    <source>
        <dbReference type="ARBA" id="ARBA00004141"/>
    </source>
</evidence>
<comment type="subunit">
    <text evidence="5">Forms a complex with TatA.</text>
</comment>
<dbReference type="PANTHER" id="PTHR30371">
    <property type="entry name" value="SEC-INDEPENDENT PROTEIN TRANSLOCASE PROTEIN TATC"/>
    <property type="match status" value="1"/>
</dbReference>
<keyword evidence="5" id="KW-0653">Protein transport</keyword>
<dbReference type="NCBIfam" id="TIGR00945">
    <property type="entry name" value="tatC"/>
    <property type="match status" value="1"/>
</dbReference>
<proteinExistence type="inferred from homology"/>
<name>A0A2G6KJ98_9BACT</name>
<dbReference type="PRINTS" id="PR01840">
    <property type="entry name" value="TATCFAMILY"/>
</dbReference>
<keyword evidence="5" id="KW-0811">Translocation</keyword>
<dbReference type="InterPro" id="IPR002033">
    <property type="entry name" value="TatC"/>
</dbReference>
<comment type="function">
    <text evidence="5">Part of the twin-arginine translocation (Tat) system that transports large folded proteins containing a characteristic twin-arginine motif in their signal peptide across membranes.</text>
</comment>
<feature type="transmembrane region" description="Helical" evidence="5">
    <location>
        <begin position="227"/>
        <end position="245"/>
    </location>
</feature>
<comment type="similarity">
    <text evidence="5">Belongs to the TatC family.</text>
</comment>
<feature type="region of interest" description="Disordered" evidence="6">
    <location>
        <begin position="1"/>
        <end position="21"/>
    </location>
</feature>
<feature type="transmembrane region" description="Helical" evidence="5">
    <location>
        <begin position="57"/>
        <end position="82"/>
    </location>
</feature>
<keyword evidence="4 5" id="KW-0472">Membrane</keyword>
<evidence type="ECO:0000256" key="6">
    <source>
        <dbReference type="SAM" id="MobiDB-lite"/>
    </source>
</evidence>